<accession>A0ABS9BZQ2</accession>
<dbReference type="Pfam" id="PF13166">
    <property type="entry name" value="AAA_13"/>
    <property type="match status" value="1"/>
</dbReference>
<dbReference type="RefSeq" id="WP_234862991.1">
    <property type="nucleotide sequence ID" value="NZ_JAKEVZ010000022.1"/>
</dbReference>
<feature type="domain" description="Protein CR006 P-loop" evidence="1">
    <location>
        <begin position="160"/>
        <end position="354"/>
    </location>
</feature>
<evidence type="ECO:0000313" key="2">
    <source>
        <dbReference type="EMBL" id="MCF1753179.1"/>
    </source>
</evidence>
<sequence>MSGIKKIYGYKTLRNVGVRLRDDLNDHNYVLLYAHNGTGKTRLSVEFKNISKRKKRNPVIDTLYFNAFTEDLFTWDNDLDNDEHRVLLLNKYSKFFGGIEDLDIENKIRPILHYYSNFNFRIDFNYIKPSESDKEDPESHWAVRFIREELVNGVAQNVEKIKVSRGEENLFIWCFFLAIYQLAIDGAEGYDWVKYVYIDDPISSLDENNAIALACGLATMIDSGIYQEIEEAGQKKKVEKERKVKVILSTHHSLFFNVMYNELKMKGKTYFLHLTSPQNYRLQNTDDTPFFHHIALLSELQKVATSEVIHTYHFNGLRTVMEKAVSFFGYNKIDEVIHGLEDEVLYHRAVQLLSHGKYSIFAPSPMTEDNKDLFKKILKGFVDKYQFKIPGIFN</sequence>
<organism evidence="2 3">
    <name type="scientific">Mariniradius sediminis</name>
    <dbReference type="NCBI Taxonomy" id="2909237"/>
    <lineage>
        <taxon>Bacteria</taxon>
        <taxon>Pseudomonadati</taxon>
        <taxon>Bacteroidota</taxon>
        <taxon>Cytophagia</taxon>
        <taxon>Cytophagales</taxon>
        <taxon>Cyclobacteriaceae</taxon>
        <taxon>Mariniradius</taxon>
    </lineage>
</organism>
<dbReference type="InterPro" id="IPR026866">
    <property type="entry name" value="CR006_AAA"/>
</dbReference>
<protein>
    <submittedName>
        <fullName evidence="2">AAA family ATPase</fullName>
    </submittedName>
</protein>
<keyword evidence="3" id="KW-1185">Reference proteome</keyword>
<reference evidence="2 3" key="1">
    <citation type="submission" date="2022-01" db="EMBL/GenBank/DDBJ databases">
        <title>Mariniradius saccharolyticus sp. nov., isolated from sediment of a river.</title>
        <authorList>
            <person name="Liu H."/>
        </authorList>
    </citation>
    <scope>NUCLEOTIDE SEQUENCE [LARGE SCALE GENOMIC DNA]</scope>
    <source>
        <strain evidence="2 3">RY-2</strain>
    </source>
</reference>
<gene>
    <name evidence="2" type="ORF">L0U89_19115</name>
</gene>
<evidence type="ECO:0000259" key="1">
    <source>
        <dbReference type="Pfam" id="PF13166"/>
    </source>
</evidence>
<evidence type="ECO:0000313" key="3">
    <source>
        <dbReference type="Proteomes" id="UP001201449"/>
    </source>
</evidence>
<dbReference type="EMBL" id="JAKEVZ010000022">
    <property type="protein sequence ID" value="MCF1753179.1"/>
    <property type="molecule type" value="Genomic_DNA"/>
</dbReference>
<name>A0ABS9BZQ2_9BACT</name>
<dbReference type="Proteomes" id="UP001201449">
    <property type="component" value="Unassembled WGS sequence"/>
</dbReference>
<proteinExistence type="predicted"/>
<comment type="caution">
    <text evidence="2">The sequence shown here is derived from an EMBL/GenBank/DDBJ whole genome shotgun (WGS) entry which is preliminary data.</text>
</comment>